<evidence type="ECO:0000313" key="2">
    <source>
        <dbReference type="EMBL" id="SFK78027.1"/>
    </source>
</evidence>
<gene>
    <name evidence="2" type="ORF">SAMN04488518_10941</name>
</gene>
<evidence type="ECO:0008006" key="4">
    <source>
        <dbReference type="Google" id="ProtNLM"/>
    </source>
</evidence>
<evidence type="ECO:0000256" key="1">
    <source>
        <dbReference type="SAM" id="MobiDB-lite"/>
    </source>
</evidence>
<name>A0A1I4CCJ0_9HYPH</name>
<dbReference type="RefSeq" id="WP_167550309.1">
    <property type="nucleotide sequence ID" value="NZ_FOSK01000009.1"/>
</dbReference>
<comment type="caution">
    <text evidence="2">The sequence shown here is derived from an EMBL/GenBank/DDBJ whole genome shotgun (WGS) entry which is preliminary data.</text>
</comment>
<feature type="region of interest" description="Disordered" evidence="1">
    <location>
        <begin position="1"/>
        <end position="21"/>
    </location>
</feature>
<protein>
    <recommendedName>
        <fullName evidence="4">Outer-membrane lipoprotein LolB</fullName>
    </recommendedName>
</protein>
<keyword evidence="3" id="KW-1185">Reference proteome</keyword>
<dbReference type="EMBL" id="FOSK01000009">
    <property type="protein sequence ID" value="SFK78027.1"/>
    <property type="molecule type" value="Genomic_DNA"/>
</dbReference>
<sequence length="98" mass="10812">MANRENSPVSSKGSNRPSPTQLKWLRRGLNEAGGKLPLFDESGRQVPAATVRACIAAGWAEPWFSNPLKPDWLVCKLTDEGRAMLERDGNSKNLVNHL</sequence>
<accession>A0A1I4CCJ0</accession>
<proteinExistence type="predicted"/>
<dbReference type="Proteomes" id="UP000199598">
    <property type="component" value="Unassembled WGS sequence"/>
</dbReference>
<evidence type="ECO:0000313" key="3">
    <source>
        <dbReference type="Proteomes" id="UP000199598"/>
    </source>
</evidence>
<reference evidence="2 3" key="1">
    <citation type="submission" date="2016-10" db="EMBL/GenBank/DDBJ databases">
        <authorList>
            <person name="Varghese N."/>
            <person name="Submissions S."/>
        </authorList>
    </citation>
    <scope>NUCLEOTIDE SEQUENCE [LARGE SCALE GENOMIC DNA]</scope>
    <source>
        <strain evidence="2 3">DSM 16392</strain>
    </source>
</reference>
<organism evidence="2 3">
    <name type="scientific">Pseudovibrio ascidiaceicola</name>
    <dbReference type="NCBI Taxonomy" id="285279"/>
    <lineage>
        <taxon>Bacteria</taxon>
        <taxon>Pseudomonadati</taxon>
        <taxon>Pseudomonadota</taxon>
        <taxon>Alphaproteobacteria</taxon>
        <taxon>Hyphomicrobiales</taxon>
        <taxon>Stappiaceae</taxon>
        <taxon>Pseudovibrio</taxon>
    </lineage>
</organism>